<keyword evidence="3" id="KW-1185">Reference proteome</keyword>
<protein>
    <submittedName>
        <fullName evidence="2">DUF551 domain-containing protein</fullName>
    </submittedName>
</protein>
<dbReference type="Pfam" id="PF04448">
    <property type="entry name" value="DUF551"/>
    <property type="match status" value="1"/>
</dbReference>
<accession>A0A6N7XMA0</accession>
<proteinExistence type="predicted"/>
<organism evidence="2 3">
    <name type="scientific">Tissierella pigra</name>
    <dbReference type="NCBI Taxonomy" id="2607614"/>
    <lineage>
        <taxon>Bacteria</taxon>
        <taxon>Bacillati</taxon>
        <taxon>Bacillota</taxon>
        <taxon>Tissierellia</taxon>
        <taxon>Tissierellales</taxon>
        <taxon>Tissierellaceae</taxon>
        <taxon>Tissierella</taxon>
    </lineage>
</organism>
<sequence>MDYQDGINQLLDLRERCKGQIKIEHAPNDPWAEDVKALDIAIQALEKQLNDKWIPVSERLPEVRQYEDGEPIEFIAMIKDAVVPTALSIDDNGSWFDMQRSISDDYNVIAWKPLPEPYLEWEKEEEFQMVPEEDKYPYDPYYGGND</sequence>
<dbReference type="InterPro" id="IPR007539">
    <property type="entry name" value="DUF551"/>
</dbReference>
<evidence type="ECO:0000313" key="3">
    <source>
        <dbReference type="Proteomes" id="UP000469523"/>
    </source>
</evidence>
<dbReference type="Proteomes" id="UP000469523">
    <property type="component" value="Unassembled WGS sequence"/>
</dbReference>
<feature type="domain" description="DUF551" evidence="1">
    <location>
        <begin position="52"/>
        <end position="117"/>
    </location>
</feature>
<reference evidence="2 3" key="1">
    <citation type="submission" date="2019-09" db="EMBL/GenBank/DDBJ databases">
        <title>In-depth cultivation of the pig gut microbiome towards novel bacterial diversity and tailored functional studies.</title>
        <authorList>
            <person name="Wylensek D."/>
            <person name="Hitch T.C.A."/>
            <person name="Clavel T."/>
        </authorList>
    </citation>
    <scope>NUCLEOTIDE SEQUENCE [LARGE SCALE GENOMIC DNA]</scope>
    <source>
        <strain evidence="2 3">WCA3-693-APC-4?</strain>
    </source>
</reference>
<comment type="caution">
    <text evidence="2">The sequence shown here is derived from an EMBL/GenBank/DDBJ whole genome shotgun (WGS) entry which is preliminary data.</text>
</comment>
<name>A0A6N7XMA0_9FIRM</name>
<evidence type="ECO:0000313" key="2">
    <source>
        <dbReference type="EMBL" id="MSU01912.1"/>
    </source>
</evidence>
<dbReference type="AlphaFoldDB" id="A0A6N7XMA0"/>
<evidence type="ECO:0000259" key="1">
    <source>
        <dbReference type="Pfam" id="PF04448"/>
    </source>
</evidence>
<gene>
    <name evidence="2" type="ORF">FYJ83_10570</name>
</gene>
<dbReference type="EMBL" id="VUNQ01000021">
    <property type="protein sequence ID" value="MSU01912.1"/>
    <property type="molecule type" value="Genomic_DNA"/>
</dbReference>
<dbReference type="RefSeq" id="WP_154440422.1">
    <property type="nucleotide sequence ID" value="NZ_VUNQ01000021.1"/>
</dbReference>